<feature type="domain" description="AB hydrolase-1" evidence="1">
    <location>
        <begin position="4"/>
        <end position="240"/>
    </location>
</feature>
<dbReference type="Pfam" id="PF12697">
    <property type="entry name" value="Abhydrolase_6"/>
    <property type="match status" value="1"/>
</dbReference>
<comment type="caution">
    <text evidence="2">The sequence shown here is derived from an EMBL/GenBank/DDBJ whole genome shotgun (WGS) entry which is preliminary data.</text>
</comment>
<keyword evidence="2" id="KW-0378">Hydrolase</keyword>
<evidence type="ECO:0000313" key="3">
    <source>
        <dbReference type="Proteomes" id="UP000522333"/>
    </source>
</evidence>
<dbReference type="EMBL" id="JABAFY010000005">
    <property type="protein sequence ID" value="NME51446.1"/>
    <property type="molecule type" value="Genomic_DNA"/>
</dbReference>
<protein>
    <submittedName>
        <fullName evidence="2">Alpha/beta fold hydrolase</fullName>
    </submittedName>
</protein>
<dbReference type="Gene3D" id="3.40.50.1820">
    <property type="entry name" value="alpha/beta hydrolase"/>
    <property type="match status" value="1"/>
</dbReference>
<proteinExistence type="predicted"/>
<evidence type="ECO:0000313" key="2">
    <source>
        <dbReference type="EMBL" id="NME51446.1"/>
    </source>
</evidence>
<sequence length="252" mass="27902">MDALLLHGLGGGPADMDSLAQELATMGVACHAPCLPGHGTGWEAFVRSHWNQWSAAAHEAYAALAGQSPEPPLLAGYSLGGLLALDTLFWAREAGLPAPRCLLVFAAPLYWSSRPGRLGERALRWRLAWKAWRQPVEICSPRSEAARETAPWQGHERVVCWRHMAEIAHEQPRLRALLPACDVPVCYVQLWHDSSCPRRNAVEWICTASRRAETHVLRTVSRHGGHLPLSHRESRDEVVRIACNFVRAVLGS</sequence>
<dbReference type="RefSeq" id="WP_168934879.1">
    <property type="nucleotide sequence ID" value="NZ_CAMFBL010000017.1"/>
</dbReference>
<reference evidence="2 3" key="1">
    <citation type="submission" date="2020-04" db="EMBL/GenBank/DDBJ databases">
        <authorList>
            <person name="Hitch T.C.A."/>
            <person name="Wylensek D."/>
            <person name="Clavel T."/>
        </authorList>
    </citation>
    <scope>NUCLEOTIDE SEQUENCE [LARGE SCALE GENOMIC DNA]</scope>
    <source>
        <strain evidence="2 3">PG-251-APC-1</strain>
    </source>
</reference>
<gene>
    <name evidence="2" type="ORF">HF854_02620</name>
</gene>
<name>A0A848CDN1_9BACT</name>
<organism evidence="2 3">
    <name type="scientific">Desulfovibrio piger</name>
    <dbReference type="NCBI Taxonomy" id="901"/>
    <lineage>
        <taxon>Bacteria</taxon>
        <taxon>Pseudomonadati</taxon>
        <taxon>Thermodesulfobacteriota</taxon>
        <taxon>Desulfovibrionia</taxon>
        <taxon>Desulfovibrionales</taxon>
        <taxon>Desulfovibrionaceae</taxon>
        <taxon>Desulfovibrio</taxon>
    </lineage>
</organism>
<dbReference type="InterPro" id="IPR029058">
    <property type="entry name" value="AB_hydrolase_fold"/>
</dbReference>
<dbReference type="GO" id="GO:0016787">
    <property type="term" value="F:hydrolase activity"/>
    <property type="evidence" value="ECO:0007669"/>
    <property type="project" value="UniProtKB-KW"/>
</dbReference>
<dbReference type="AlphaFoldDB" id="A0A848CDN1"/>
<dbReference type="InterPro" id="IPR000073">
    <property type="entry name" value="AB_hydrolase_1"/>
</dbReference>
<accession>A0A848CDN1</accession>
<dbReference type="SUPFAM" id="SSF53474">
    <property type="entry name" value="alpha/beta-Hydrolases"/>
    <property type="match status" value="1"/>
</dbReference>
<dbReference type="Proteomes" id="UP000522333">
    <property type="component" value="Unassembled WGS sequence"/>
</dbReference>
<evidence type="ECO:0000259" key="1">
    <source>
        <dbReference type="Pfam" id="PF12697"/>
    </source>
</evidence>